<protein>
    <submittedName>
        <fullName evidence="1">Uncharacterized protein</fullName>
    </submittedName>
</protein>
<accession>A0A061E6X8</accession>
<dbReference type="AlphaFoldDB" id="A0A061E6X8"/>
<gene>
    <name evidence="1" type="ORF">TCM_009636</name>
</gene>
<dbReference type="EMBL" id="CM001880">
    <property type="protein sequence ID" value="EOY00117.1"/>
    <property type="molecule type" value="Genomic_DNA"/>
</dbReference>
<proteinExistence type="predicted"/>
<dbReference type="HOGENOM" id="CLU_197862_0_0_1"/>
<reference evidence="1 2" key="1">
    <citation type="journal article" date="2013" name="Genome Biol.">
        <title>The genome sequence of the most widely cultivated cacao type and its use to identify candidate genes regulating pod color.</title>
        <authorList>
            <person name="Motamayor J.C."/>
            <person name="Mockaitis K."/>
            <person name="Schmutz J."/>
            <person name="Haiminen N."/>
            <person name="Iii D.L."/>
            <person name="Cornejo O."/>
            <person name="Findley S.D."/>
            <person name="Zheng P."/>
            <person name="Utro F."/>
            <person name="Royaert S."/>
            <person name="Saski C."/>
            <person name="Jenkins J."/>
            <person name="Podicheti R."/>
            <person name="Zhao M."/>
            <person name="Scheffler B.E."/>
            <person name="Stack J.C."/>
            <person name="Feltus F.A."/>
            <person name="Mustiga G.M."/>
            <person name="Amores F."/>
            <person name="Phillips W."/>
            <person name="Marelli J.P."/>
            <person name="May G.D."/>
            <person name="Shapiro H."/>
            <person name="Ma J."/>
            <person name="Bustamante C.D."/>
            <person name="Schnell R.J."/>
            <person name="Main D."/>
            <person name="Gilbert D."/>
            <person name="Parida L."/>
            <person name="Kuhn D.N."/>
        </authorList>
    </citation>
    <scope>NUCLEOTIDE SEQUENCE [LARGE SCALE GENOMIC DNA]</scope>
    <source>
        <strain evidence="2">cv. Matina 1-6</strain>
    </source>
</reference>
<organism evidence="1 2">
    <name type="scientific">Theobroma cacao</name>
    <name type="common">Cacao</name>
    <name type="synonym">Cocoa</name>
    <dbReference type="NCBI Taxonomy" id="3641"/>
    <lineage>
        <taxon>Eukaryota</taxon>
        <taxon>Viridiplantae</taxon>
        <taxon>Streptophyta</taxon>
        <taxon>Embryophyta</taxon>
        <taxon>Tracheophyta</taxon>
        <taxon>Spermatophyta</taxon>
        <taxon>Magnoliopsida</taxon>
        <taxon>eudicotyledons</taxon>
        <taxon>Gunneridae</taxon>
        <taxon>Pentapetalae</taxon>
        <taxon>rosids</taxon>
        <taxon>malvids</taxon>
        <taxon>Malvales</taxon>
        <taxon>Malvaceae</taxon>
        <taxon>Byttnerioideae</taxon>
        <taxon>Theobroma</taxon>
    </lineage>
</organism>
<dbReference type="InParanoid" id="A0A061E6X8"/>
<dbReference type="Proteomes" id="UP000026915">
    <property type="component" value="Chromosome 2"/>
</dbReference>
<evidence type="ECO:0000313" key="1">
    <source>
        <dbReference type="EMBL" id="EOY00117.1"/>
    </source>
</evidence>
<keyword evidence="2" id="KW-1185">Reference proteome</keyword>
<sequence length="66" mass="7559">MKSSWPPLGYDGIYEVTQHMASAQPSEEDCLAKGHISSLPEKVHLDLKQNDFTDLISIWERWRATT</sequence>
<dbReference type="Gramene" id="EOY00117">
    <property type="protein sequence ID" value="EOY00117"/>
    <property type="gene ID" value="TCM_009636"/>
</dbReference>
<evidence type="ECO:0000313" key="2">
    <source>
        <dbReference type="Proteomes" id="UP000026915"/>
    </source>
</evidence>
<name>A0A061E6X8_THECC</name>